<accession>A0A268F035</accession>
<dbReference type="RefSeq" id="WP_095264114.1">
    <property type="nucleotide sequence ID" value="NZ_NPBY01000017.1"/>
</dbReference>
<dbReference type="Pfam" id="PF07009">
    <property type="entry name" value="NusG_II"/>
    <property type="match status" value="1"/>
</dbReference>
<sequence length="135" mass="14894">MLKFKRGDVLLIALLVLLGSAWLIYHQIQGSRQSYDPATLYANINVNGALYQSVSLDGGEQTIALDTEYGHNVLKVFNHGIQMVAADCPKKISMQMGFISRPNEVIICVPNRVYVEIVHGGNRAPHDSGIDAYVH</sequence>
<dbReference type="Proteomes" id="UP000215596">
    <property type="component" value="Unassembled WGS sequence"/>
</dbReference>
<dbReference type="AlphaFoldDB" id="A0A268F035"/>
<evidence type="ECO:0000313" key="2">
    <source>
        <dbReference type="Proteomes" id="UP000215596"/>
    </source>
</evidence>
<evidence type="ECO:0008006" key="3">
    <source>
        <dbReference type="Google" id="ProtNLM"/>
    </source>
</evidence>
<gene>
    <name evidence="1" type="ORF">CHH67_05880</name>
</gene>
<dbReference type="Gene3D" id="2.60.320.10">
    <property type="entry name" value="N-utilization substance G protein NusG, insert domain"/>
    <property type="match status" value="1"/>
</dbReference>
<dbReference type="EMBL" id="NPBY01000017">
    <property type="protein sequence ID" value="PAD78748.1"/>
    <property type="molecule type" value="Genomic_DNA"/>
</dbReference>
<dbReference type="InterPro" id="IPR038690">
    <property type="entry name" value="NusG_2_sf"/>
</dbReference>
<comment type="caution">
    <text evidence="1">The sequence shown here is derived from an EMBL/GenBank/DDBJ whole genome shotgun (WGS) entry which is preliminary data.</text>
</comment>
<name>A0A268F035_9BACL</name>
<protein>
    <recommendedName>
        <fullName evidence="3">NusG domain-containing protein</fullName>
    </recommendedName>
</protein>
<reference evidence="1 2" key="1">
    <citation type="submission" date="2017-07" db="EMBL/GenBank/DDBJ databases">
        <title>Isolation and whole genome analysis of endospore-forming bacteria from heroin.</title>
        <authorList>
            <person name="Kalinowski J."/>
            <person name="Ahrens B."/>
            <person name="Al-Dilaimi A."/>
            <person name="Winkler A."/>
            <person name="Wibberg D."/>
            <person name="Schleenbecker U."/>
            <person name="Ruckert C."/>
            <person name="Wolfel R."/>
            <person name="Grass G."/>
        </authorList>
    </citation>
    <scope>NUCLEOTIDE SEQUENCE [LARGE SCALE GENOMIC DNA]</scope>
    <source>
        <strain evidence="1 2">7537-G1</strain>
    </source>
</reference>
<evidence type="ECO:0000313" key="1">
    <source>
        <dbReference type="EMBL" id="PAD78748.1"/>
    </source>
</evidence>
<dbReference type="CDD" id="cd09911">
    <property type="entry name" value="Lin0431_like"/>
    <property type="match status" value="1"/>
</dbReference>
<dbReference type="OrthoDB" id="47603at2"/>
<organism evidence="1 2">
    <name type="scientific">Paenibacillus campinasensis</name>
    <dbReference type="NCBI Taxonomy" id="66347"/>
    <lineage>
        <taxon>Bacteria</taxon>
        <taxon>Bacillati</taxon>
        <taxon>Bacillota</taxon>
        <taxon>Bacilli</taxon>
        <taxon>Bacillales</taxon>
        <taxon>Paenibacillaceae</taxon>
        <taxon>Paenibacillus</taxon>
    </lineage>
</organism>
<proteinExistence type="predicted"/>